<dbReference type="EMBL" id="MFJN01000022">
    <property type="protein sequence ID" value="OGG21433.1"/>
    <property type="molecule type" value="Genomic_DNA"/>
</dbReference>
<name>A0A1F6AAF4_9BACT</name>
<reference evidence="3 4" key="1">
    <citation type="journal article" date="2016" name="Nat. Commun.">
        <title>Thousands of microbial genomes shed light on interconnected biogeochemical processes in an aquifer system.</title>
        <authorList>
            <person name="Anantharaman K."/>
            <person name="Brown C.T."/>
            <person name="Hug L.A."/>
            <person name="Sharon I."/>
            <person name="Castelle C.J."/>
            <person name="Probst A.J."/>
            <person name="Thomas B.C."/>
            <person name="Singh A."/>
            <person name="Wilkins M.J."/>
            <person name="Karaoz U."/>
            <person name="Brodie E.L."/>
            <person name="Williams K.H."/>
            <person name="Hubbard S.S."/>
            <person name="Banfield J.F."/>
        </authorList>
    </citation>
    <scope>NUCLEOTIDE SEQUENCE [LARGE SCALE GENOMIC DNA]</scope>
</reference>
<dbReference type="STRING" id="1798384.A3D03_02905"/>
<comment type="caution">
    <text evidence="3">The sequence shown here is derived from an EMBL/GenBank/DDBJ whole genome shotgun (WGS) entry which is preliminary data.</text>
</comment>
<dbReference type="Proteomes" id="UP000177092">
    <property type="component" value="Unassembled WGS sequence"/>
</dbReference>
<dbReference type="GO" id="GO:0004479">
    <property type="term" value="F:methionyl-tRNA formyltransferase activity"/>
    <property type="evidence" value="ECO:0007669"/>
    <property type="project" value="UniProtKB-EC"/>
</dbReference>
<dbReference type="SUPFAM" id="SSF50486">
    <property type="entry name" value="FMT C-terminal domain-like"/>
    <property type="match status" value="1"/>
</dbReference>
<proteinExistence type="predicted"/>
<accession>A0A1F6AAF4</accession>
<dbReference type="InterPro" id="IPR041711">
    <property type="entry name" value="Met-tRNA-FMT_N"/>
</dbReference>
<dbReference type="EC" id="2.1.2.9" evidence="1"/>
<dbReference type="PANTHER" id="PTHR11138:SF5">
    <property type="entry name" value="METHIONYL-TRNA FORMYLTRANSFERASE, MITOCHONDRIAL"/>
    <property type="match status" value="1"/>
</dbReference>
<dbReference type="Pfam" id="PF00551">
    <property type="entry name" value="Formyl_trans_N"/>
    <property type="match status" value="1"/>
</dbReference>
<evidence type="ECO:0000256" key="1">
    <source>
        <dbReference type="ARBA" id="ARBA00012261"/>
    </source>
</evidence>
<evidence type="ECO:0000259" key="2">
    <source>
        <dbReference type="Pfam" id="PF00551"/>
    </source>
</evidence>
<dbReference type="PANTHER" id="PTHR11138">
    <property type="entry name" value="METHIONYL-TRNA FORMYLTRANSFERASE"/>
    <property type="match status" value="1"/>
</dbReference>
<gene>
    <name evidence="3" type="ORF">A3D03_02905</name>
</gene>
<dbReference type="InterPro" id="IPR002376">
    <property type="entry name" value="Formyl_transf_N"/>
</dbReference>
<evidence type="ECO:0000313" key="3">
    <source>
        <dbReference type="EMBL" id="OGG21433.1"/>
    </source>
</evidence>
<dbReference type="InterPro" id="IPR036477">
    <property type="entry name" value="Formyl_transf_N_sf"/>
</dbReference>
<dbReference type="InterPro" id="IPR011034">
    <property type="entry name" value="Formyl_transferase-like_C_sf"/>
</dbReference>
<feature type="domain" description="Formyl transferase N-terminal" evidence="2">
    <location>
        <begin position="60"/>
        <end position="168"/>
    </location>
</feature>
<dbReference type="AlphaFoldDB" id="A0A1F6AAF4"/>
<sequence>MLHIIFFGSSDYCLPVLESLIKNFNLTAIITRPLSPPEKFGLMHKIPVFTPRSAGEISVLIPDLKKFSPDLSVVADYGIMIPDDVISLPQLTTLNIHFSRLPKYRGPSPVQYTILNGETSAWISVIKLVKKLDAGDIIYQKEFPLSGDETAGSLYKKLFNIISEDLPSVLSDFALGKIKPVKQDDKLATYTRKITKEDGFVPFDLLSNLMKGIKPNKAILDNWPLTKIPPSPFSLLLTTYYLLQSLRAFSPWPGVWTTIQITNNKKQITKRLLILKAHLENDKLVLDEVQLEGKNPVSFRQFCEGYQDLFSI</sequence>
<dbReference type="GO" id="GO:0005829">
    <property type="term" value="C:cytosol"/>
    <property type="evidence" value="ECO:0007669"/>
    <property type="project" value="TreeGrafter"/>
</dbReference>
<dbReference type="Gene3D" id="3.40.50.12230">
    <property type="match status" value="1"/>
</dbReference>
<protein>
    <recommendedName>
        <fullName evidence="1">methionyl-tRNA formyltransferase</fullName>
        <ecNumber evidence="1">2.1.2.9</ecNumber>
    </recommendedName>
</protein>
<evidence type="ECO:0000313" key="4">
    <source>
        <dbReference type="Proteomes" id="UP000177092"/>
    </source>
</evidence>
<dbReference type="SUPFAM" id="SSF53328">
    <property type="entry name" value="Formyltransferase"/>
    <property type="match status" value="1"/>
</dbReference>
<organism evidence="3 4">
    <name type="scientific">Candidatus Gottesmanbacteria bacterium RIFCSPHIGHO2_02_FULL_40_13</name>
    <dbReference type="NCBI Taxonomy" id="1798384"/>
    <lineage>
        <taxon>Bacteria</taxon>
        <taxon>Candidatus Gottesmaniibacteriota</taxon>
    </lineage>
</organism>
<dbReference type="CDD" id="cd08646">
    <property type="entry name" value="FMT_core_Met-tRNA-FMT_N"/>
    <property type="match status" value="1"/>
</dbReference>